<dbReference type="AlphaFoldDB" id="A0A1I0EP95"/>
<evidence type="ECO:0000256" key="3">
    <source>
        <dbReference type="ARBA" id="ARBA00023277"/>
    </source>
</evidence>
<dbReference type="InterPro" id="IPR002772">
    <property type="entry name" value="Glyco_hydro_3_C"/>
</dbReference>
<keyword evidence="3" id="KW-0119">Carbohydrate metabolism</keyword>
<dbReference type="STRING" id="29364.SAMN04487772_1235"/>
<name>A0A1I0EP95_9FIRM</name>
<dbReference type="PROSITE" id="PS00775">
    <property type="entry name" value="GLYCOSYL_HYDROL_F3"/>
    <property type="match status" value="1"/>
</dbReference>
<dbReference type="InterPro" id="IPR001764">
    <property type="entry name" value="Glyco_hydro_3_N"/>
</dbReference>
<evidence type="ECO:0000256" key="1">
    <source>
        <dbReference type="ARBA" id="ARBA00005336"/>
    </source>
</evidence>
<dbReference type="GO" id="GO:0005975">
    <property type="term" value="P:carbohydrate metabolic process"/>
    <property type="evidence" value="ECO:0007669"/>
    <property type="project" value="InterPro"/>
</dbReference>
<dbReference type="InterPro" id="IPR050288">
    <property type="entry name" value="Cellulose_deg_GH3"/>
</dbReference>
<dbReference type="Proteomes" id="UP000199800">
    <property type="component" value="Unassembled WGS sequence"/>
</dbReference>
<dbReference type="EMBL" id="FOHN01000023">
    <property type="protein sequence ID" value="SET46569.1"/>
    <property type="molecule type" value="Genomic_DNA"/>
</dbReference>
<dbReference type="SUPFAM" id="SSF51445">
    <property type="entry name" value="(Trans)glycosidases"/>
    <property type="match status" value="1"/>
</dbReference>
<dbReference type="InterPro" id="IPR026891">
    <property type="entry name" value="Fn3-like"/>
</dbReference>
<dbReference type="Pfam" id="PF00933">
    <property type="entry name" value="Glyco_hydro_3"/>
    <property type="match status" value="1"/>
</dbReference>
<keyword evidence="2 4" id="KW-0378">Hydrolase</keyword>
<evidence type="ECO:0000259" key="5">
    <source>
        <dbReference type="SMART" id="SM01217"/>
    </source>
</evidence>
<dbReference type="PANTHER" id="PTHR42715">
    <property type="entry name" value="BETA-GLUCOSIDASE"/>
    <property type="match status" value="1"/>
</dbReference>
<organism evidence="6 7">
    <name type="scientific">[Clostridium] polysaccharolyticum</name>
    <dbReference type="NCBI Taxonomy" id="29364"/>
    <lineage>
        <taxon>Bacteria</taxon>
        <taxon>Bacillati</taxon>
        <taxon>Bacillota</taxon>
        <taxon>Clostridia</taxon>
        <taxon>Lachnospirales</taxon>
        <taxon>Lachnospiraceae</taxon>
    </lineage>
</organism>
<evidence type="ECO:0000313" key="7">
    <source>
        <dbReference type="Proteomes" id="UP000199800"/>
    </source>
</evidence>
<dbReference type="SUPFAM" id="SSF52279">
    <property type="entry name" value="Beta-D-glucan exohydrolase, C-terminal domain"/>
    <property type="match status" value="1"/>
</dbReference>
<dbReference type="Gene3D" id="3.40.50.1700">
    <property type="entry name" value="Glycoside hydrolase family 3 C-terminal domain"/>
    <property type="match status" value="1"/>
</dbReference>
<dbReference type="SMART" id="SM01217">
    <property type="entry name" value="Fn3_like"/>
    <property type="match status" value="1"/>
</dbReference>
<dbReference type="Pfam" id="PF14310">
    <property type="entry name" value="Fn3-like"/>
    <property type="match status" value="1"/>
</dbReference>
<keyword evidence="4" id="KW-0326">Glycosidase</keyword>
<evidence type="ECO:0000256" key="2">
    <source>
        <dbReference type="ARBA" id="ARBA00022801"/>
    </source>
</evidence>
<proteinExistence type="inferred from homology"/>
<dbReference type="InterPro" id="IPR019800">
    <property type="entry name" value="Glyco_hydro_3_AS"/>
</dbReference>
<comment type="similarity">
    <text evidence="1 4">Belongs to the glycosyl hydrolase 3 family.</text>
</comment>
<dbReference type="InterPro" id="IPR017853">
    <property type="entry name" value="GH"/>
</dbReference>
<reference evidence="6 7" key="1">
    <citation type="submission" date="2016-10" db="EMBL/GenBank/DDBJ databases">
        <authorList>
            <person name="de Groot N.N."/>
        </authorList>
    </citation>
    <scope>NUCLEOTIDE SEQUENCE [LARGE SCALE GENOMIC DNA]</scope>
    <source>
        <strain evidence="6 7">DSM 1801</strain>
    </source>
</reference>
<keyword evidence="7" id="KW-1185">Reference proteome</keyword>
<dbReference type="Gene3D" id="2.60.40.10">
    <property type="entry name" value="Immunoglobulins"/>
    <property type="match status" value="1"/>
</dbReference>
<gene>
    <name evidence="6" type="ORF">SAMN04487772_1235</name>
</gene>
<dbReference type="Gene3D" id="3.20.20.300">
    <property type="entry name" value="Glycoside hydrolase, family 3, N-terminal domain"/>
    <property type="match status" value="1"/>
</dbReference>
<dbReference type="PANTHER" id="PTHR42715:SF10">
    <property type="entry name" value="BETA-GLUCOSIDASE"/>
    <property type="match status" value="1"/>
</dbReference>
<dbReference type="FunFam" id="2.60.40.10:FF:000495">
    <property type="entry name" value="Periplasmic beta-glucosidase"/>
    <property type="match status" value="1"/>
</dbReference>
<dbReference type="GO" id="GO:0008422">
    <property type="term" value="F:beta-glucosidase activity"/>
    <property type="evidence" value="ECO:0007669"/>
    <property type="project" value="UniProtKB-ARBA"/>
</dbReference>
<feature type="domain" description="Fibronectin type III-like" evidence="5">
    <location>
        <begin position="632"/>
        <end position="702"/>
    </location>
</feature>
<protein>
    <submittedName>
        <fullName evidence="6">Beta-glucosidase</fullName>
    </submittedName>
</protein>
<dbReference type="RefSeq" id="WP_092478559.1">
    <property type="nucleotide sequence ID" value="NZ_FOHN01000023.1"/>
</dbReference>
<accession>A0A1I0EP95</accession>
<dbReference type="PRINTS" id="PR00133">
    <property type="entry name" value="GLHYDRLASE3"/>
</dbReference>
<sequence>METETWIQDIVKQMTLDEKIAMIHGAGLFRTGSVERLGIPSLVMTDGPIGVRAEFEDKRWIPNGMTSDYASYFPSGSALAATFNTELARLNGKVLGEEARGRGKDVLLAPSINIKRTPLCGRNFEYMSEDPKVIEEMCVPFIQGIQENDVAACVKHLAANSQENDRMAVDTIVDERTLNELYFKGFYAAVKEGNSYCLMGAYNKLNGEYCCTSRQLLNQVVREKWNYDGTIISDWGGVHGTVEAAESSLDIEMDIHSDFDEHYMANPLKEKIENGELSEGLVDKKVSNILRLMKRLNMIGEDKGKRKSGTYSTVEHHQAALDIARESIVLLKNEDSRLPIRKEGLRRIAVIGENGIRIHSNKGGSSELKALYETPPLLGIKKILGGNVTVEYAKGYEVADNLKAVYEDEESWQASSTQEVDISKIRVKTDNKERERLLKEAVELAKTVDEVIFIGGLNHAYDLEGIDRLNMVLPYGQDRVIEEVLKVNPNTVVVMCAGSPVEMPWQDKAKAIVFQYYAGMEGGTALAEILFGDTNPSGKLPETFPYHATDCLPVQLGEMGKPGKVTFKEKLKVGYRQYDTDKTEVAFCFGHGLSYTQFQYSDLKAYVSPSKEEICVKVSFTVTNTGDRAGKEIAQLYVSDVESSEWRPVHELKAFRKIYLKPKEQKQVEIKLGKDAFSYYAQKQKQFIIEEGSFVIEVGASSRDIRERATITLGAF</sequence>
<dbReference type="InterPro" id="IPR036881">
    <property type="entry name" value="Glyco_hydro_3_C_sf"/>
</dbReference>
<dbReference type="InterPro" id="IPR036962">
    <property type="entry name" value="Glyco_hydro_3_N_sf"/>
</dbReference>
<evidence type="ECO:0000256" key="4">
    <source>
        <dbReference type="RuleBase" id="RU361161"/>
    </source>
</evidence>
<dbReference type="InterPro" id="IPR013783">
    <property type="entry name" value="Ig-like_fold"/>
</dbReference>
<evidence type="ECO:0000313" key="6">
    <source>
        <dbReference type="EMBL" id="SET46569.1"/>
    </source>
</evidence>
<dbReference type="OrthoDB" id="98455at2"/>
<dbReference type="Pfam" id="PF01915">
    <property type="entry name" value="Glyco_hydro_3_C"/>
    <property type="match status" value="1"/>
</dbReference>